<name>A0ABS4TUK2_9PSEU</name>
<dbReference type="RefSeq" id="WP_209645162.1">
    <property type="nucleotide sequence ID" value="NZ_JAGINW010000001.1"/>
</dbReference>
<keyword evidence="2" id="KW-1185">Reference proteome</keyword>
<dbReference type="SUPFAM" id="SSF55961">
    <property type="entry name" value="Bet v1-like"/>
    <property type="match status" value="1"/>
</dbReference>
<organism evidence="1 2">
    <name type="scientific">Kibdelosporangium banguiense</name>
    <dbReference type="NCBI Taxonomy" id="1365924"/>
    <lineage>
        <taxon>Bacteria</taxon>
        <taxon>Bacillati</taxon>
        <taxon>Actinomycetota</taxon>
        <taxon>Actinomycetes</taxon>
        <taxon>Pseudonocardiales</taxon>
        <taxon>Pseudonocardiaceae</taxon>
        <taxon>Kibdelosporangium</taxon>
    </lineage>
</organism>
<gene>
    <name evidence="1" type="ORF">JOF56_008484</name>
</gene>
<sequence>MLYIETRIRTDMATLWQRTQDPAEHQRWDARFTEIDYVGTGTTSQRLRYATSVAGIRIHGEGVTTSKRESTSALRFHSDHPLSMIVRGSGYWRYVPTSQGIRFLTGYDYVPRWRAGDRLFRPFIGWATAWSFDRLRIWLEYDIPPEKALRRAIADMTVRTTALIAALTTRNPLPAVIALLPRPDKVPSAGRCLRKRPR</sequence>
<evidence type="ECO:0008006" key="3">
    <source>
        <dbReference type="Google" id="ProtNLM"/>
    </source>
</evidence>
<dbReference type="EMBL" id="JAGINW010000001">
    <property type="protein sequence ID" value="MBP2328099.1"/>
    <property type="molecule type" value="Genomic_DNA"/>
</dbReference>
<comment type="caution">
    <text evidence="1">The sequence shown here is derived from an EMBL/GenBank/DDBJ whole genome shotgun (WGS) entry which is preliminary data.</text>
</comment>
<reference evidence="1 2" key="1">
    <citation type="submission" date="2021-03" db="EMBL/GenBank/DDBJ databases">
        <title>Sequencing the genomes of 1000 actinobacteria strains.</title>
        <authorList>
            <person name="Klenk H.-P."/>
        </authorList>
    </citation>
    <scope>NUCLEOTIDE SEQUENCE [LARGE SCALE GENOMIC DNA]</scope>
    <source>
        <strain evidence="1 2">DSM 46670</strain>
    </source>
</reference>
<dbReference type="Proteomes" id="UP001519332">
    <property type="component" value="Unassembled WGS sequence"/>
</dbReference>
<evidence type="ECO:0000313" key="1">
    <source>
        <dbReference type="EMBL" id="MBP2328099.1"/>
    </source>
</evidence>
<proteinExistence type="predicted"/>
<accession>A0ABS4TUK2</accession>
<protein>
    <recommendedName>
        <fullName evidence="3">SRPBCC family protein</fullName>
    </recommendedName>
</protein>
<evidence type="ECO:0000313" key="2">
    <source>
        <dbReference type="Proteomes" id="UP001519332"/>
    </source>
</evidence>